<evidence type="ECO:0000259" key="2">
    <source>
        <dbReference type="Pfam" id="PF07282"/>
    </source>
</evidence>
<feature type="non-terminal residue" evidence="3">
    <location>
        <position position="1"/>
    </location>
</feature>
<dbReference type="OrthoDB" id="1551477at2"/>
<dbReference type="RefSeq" id="WP_143187701.1">
    <property type="nucleotide sequence ID" value="NZ_FQXJ01000026.1"/>
</dbReference>
<sequence length="80" mass="9362">VSWSEFRSMLDYKARWYGRKLSIIGKTFPSSQLCFACGYRNKDVKNLNLREWICPICGMYHDRDENAAKNILREGLRLAG</sequence>
<evidence type="ECO:0000313" key="4">
    <source>
        <dbReference type="Proteomes" id="UP000183954"/>
    </source>
</evidence>
<dbReference type="Proteomes" id="UP000183954">
    <property type="component" value="Unassembled WGS sequence"/>
</dbReference>
<dbReference type="Pfam" id="PF07282">
    <property type="entry name" value="Cas12f1-like_TNB"/>
    <property type="match status" value="1"/>
</dbReference>
<feature type="domain" description="Cas12f1-like TNB" evidence="2">
    <location>
        <begin position="3"/>
        <end position="71"/>
    </location>
</feature>
<keyword evidence="4" id="KW-1185">Reference proteome</keyword>
<name>A0A1M6E4L0_9FIRM</name>
<dbReference type="AlphaFoldDB" id="A0A1M6E4L0"/>
<reference evidence="4" key="1">
    <citation type="submission" date="2016-11" db="EMBL/GenBank/DDBJ databases">
        <authorList>
            <person name="Varghese N."/>
            <person name="Submissions S."/>
        </authorList>
    </citation>
    <scope>NUCLEOTIDE SEQUENCE [LARGE SCALE GENOMIC DNA]</scope>
    <source>
        <strain evidence="4">DSM 15449</strain>
    </source>
</reference>
<dbReference type="STRING" id="1121420.SAMN02746098_04663"/>
<dbReference type="InterPro" id="IPR010095">
    <property type="entry name" value="Cas12f1-like_TNB"/>
</dbReference>
<accession>A0A1M6E4L0</accession>
<dbReference type="EMBL" id="FQXJ01000026">
    <property type="protein sequence ID" value="SHI80436.1"/>
    <property type="molecule type" value="Genomic_DNA"/>
</dbReference>
<organism evidence="3 4">
    <name type="scientific">Desulfosporosinus lacus DSM 15449</name>
    <dbReference type="NCBI Taxonomy" id="1121420"/>
    <lineage>
        <taxon>Bacteria</taxon>
        <taxon>Bacillati</taxon>
        <taxon>Bacillota</taxon>
        <taxon>Clostridia</taxon>
        <taxon>Eubacteriales</taxon>
        <taxon>Desulfitobacteriaceae</taxon>
        <taxon>Desulfosporosinus</taxon>
    </lineage>
</organism>
<proteinExistence type="predicted"/>
<keyword evidence="1 3" id="KW-0238">DNA-binding</keyword>
<gene>
    <name evidence="3" type="ORF">SAMN02746098_04663</name>
</gene>
<evidence type="ECO:0000313" key="3">
    <source>
        <dbReference type="EMBL" id="SHI80436.1"/>
    </source>
</evidence>
<protein>
    <submittedName>
        <fullName evidence="3">Putative transposase DNA-binding domain-containing protein</fullName>
    </submittedName>
</protein>
<evidence type="ECO:0000256" key="1">
    <source>
        <dbReference type="ARBA" id="ARBA00023125"/>
    </source>
</evidence>
<dbReference type="GO" id="GO:0003677">
    <property type="term" value="F:DNA binding"/>
    <property type="evidence" value="ECO:0007669"/>
    <property type="project" value="UniProtKB-KW"/>
</dbReference>